<dbReference type="Pfam" id="PF13456">
    <property type="entry name" value="RVT_3"/>
    <property type="match status" value="1"/>
</dbReference>
<dbReference type="InterPro" id="IPR004864">
    <property type="entry name" value="LEA_2"/>
</dbReference>
<organism evidence="5 6">
    <name type="scientific">Hibiscus syriacus</name>
    <name type="common">Rose of Sharon</name>
    <dbReference type="NCBI Taxonomy" id="106335"/>
    <lineage>
        <taxon>Eukaryota</taxon>
        <taxon>Viridiplantae</taxon>
        <taxon>Streptophyta</taxon>
        <taxon>Embryophyta</taxon>
        <taxon>Tracheophyta</taxon>
        <taxon>Spermatophyta</taxon>
        <taxon>Magnoliopsida</taxon>
        <taxon>eudicotyledons</taxon>
        <taxon>Gunneridae</taxon>
        <taxon>Pentapetalae</taxon>
        <taxon>rosids</taxon>
        <taxon>malvids</taxon>
        <taxon>Malvales</taxon>
        <taxon>Malvaceae</taxon>
        <taxon>Malvoideae</taxon>
        <taxon>Hibiscus</taxon>
    </lineage>
</organism>
<reference evidence="5" key="1">
    <citation type="submission" date="2019-09" db="EMBL/GenBank/DDBJ databases">
        <title>Draft genome information of white flower Hibiscus syriacus.</title>
        <authorList>
            <person name="Kim Y.-M."/>
        </authorList>
    </citation>
    <scope>NUCLEOTIDE SEQUENCE [LARGE SCALE GENOMIC DNA]</scope>
    <source>
        <strain evidence="5">YM2019G1</strain>
    </source>
</reference>
<feature type="domain" description="Reverse transcriptase" evidence="2">
    <location>
        <begin position="182"/>
        <end position="298"/>
    </location>
</feature>
<feature type="domain" description="Late embryogenesis abundant protein LEA-2 subgroup" evidence="3">
    <location>
        <begin position="630"/>
        <end position="724"/>
    </location>
</feature>
<feature type="compositionally biased region" description="Polar residues" evidence="1">
    <location>
        <begin position="28"/>
        <end position="39"/>
    </location>
</feature>
<feature type="domain" description="RNase H type-1" evidence="4">
    <location>
        <begin position="452"/>
        <end position="561"/>
    </location>
</feature>
<keyword evidence="6" id="KW-1185">Reference proteome</keyword>
<evidence type="ECO:0000313" key="6">
    <source>
        <dbReference type="Proteomes" id="UP000436088"/>
    </source>
</evidence>
<gene>
    <name evidence="5" type="ORF">F3Y22_tig00117005pilonHSYRG00153</name>
</gene>
<feature type="compositionally biased region" description="Polar residues" evidence="1">
    <location>
        <begin position="1"/>
        <end position="12"/>
    </location>
</feature>
<dbReference type="InterPro" id="IPR036397">
    <property type="entry name" value="RNaseH_sf"/>
</dbReference>
<evidence type="ECO:0000313" key="5">
    <source>
        <dbReference type="EMBL" id="KAE8656217.1"/>
    </source>
</evidence>
<dbReference type="PANTHER" id="PTHR46890">
    <property type="entry name" value="NON-LTR RETROLELEMENT REVERSE TRANSCRIPTASE-LIKE PROTEIN-RELATED"/>
    <property type="match status" value="1"/>
</dbReference>
<accession>A0A6A2XIG7</accession>
<dbReference type="AlphaFoldDB" id="A0A6A2XIG7"/>
<name>A0A6A2XIG7_HIBSY</name>
<dbReference type="InterPro" id="IPR052343">
    <property type="entry name" value="Retrotransposon-Effector_Assoc"/>
</dbReference>
<feature type="region of interest" description="Disordered" evidence="1">
    <location>
        <begin position="1"/>
        <end position="39"/>
    </location>
</feature>
<dbReference type="Pfam" id="PF00078">
    <property type="entry name" value="RVT_1"/>
    <property type="match status" value="1"/>
</dbReference>
<protein>
    <submittedName>
        <fullName evidence="5">Transcription factor JERF1, putative isoform 1</fullName>
    </submittedName>
</protein>
<evidence type="ECO:0000259" key="3">
    <source>
        <dbReference type="Pfam" id="PF03168"/>
    </source>
</evidence>
<sequence length="777" mass="87559">MIQRSRLSTSETLGLVNPREISAPPCPSNCSAASKPTTSSLLRQPLSRYIPQSFAAMTSMLPEDLHHPLMLHPFGDSPRDHRTEGSFMVAYKRPPNLQRQGGGGHYVWWSAVAIDVGEWRRRWSEFPLTKTGYDNGDMNTRFFHAMGNGRRKKNRIEGLKDENGTETSRSILDAINYSISIEDNNNLYRNLTPEEVLQAFNQINPNKAPGAALKLDIEKAYDKVEWNFVTSVMTKIGFHKEFVQLIKNCINTITFQIRTNCHLSDCFTLERGLRQVDPLSPYLFLCCAQGMSAMLLKTKHEGSIKGTKAKLLQLYEESSGQKINFDKSSIYFSKNTLPEHRSALRRVWSRRERGSWNLPRIQLVDTEERYCGGKLRQAQPAEGLCPMCSEETESLHHALEDCNKTKAVMRISGLVEVIIKWQGSSCKEWFEWSLCAELTKANFDGRPLPLPQAIGIVVRDHNGLVTGGICKQIKQPFTAESTEVEAFTQRIKFTVENGWTNATIEGDAISIVNMLVNNKEDASTIDLLLTDTRLMLNANKDLKVFYVNRDANWAAHTLAHWVESIKLLQIKIEFIDFIVSTVGLGGLMVVFVLKPQKPVFSVRTVTLDAYQLNVYSNSTLFVSAVASLVLNASNPNKISLRYSPSRLQLHSEGLPMAVIRVPGFFQPAHSRNVSLTTRVLIPCVNVSRVLSGDWLQDQQGQNIVPMKLSGDIKVNLHFLHITLPKVKVVLDCDMSFEYRDLAFLNEVYINKTAKDLLASFSDGSKSFLKKCSLAIYL</sequence>
<dbReference type="GO" id="GO:0004523">
    <property type="term" value="F:RNA-DNA hybrid ribonuclease activity"/>
    <property type="evidence" value="ECO:0007669"/>
    <property type="project" value="InterPro"/>
</dbReference>
<proteinExistence type="predicted"/>
<dbReference type="EMBL" id="VEPZ02001768">
    <property type="protein sequence ID" value="KAE8656217.1"/>
    <property type="molecule type" value="Genomic_DNA"/>
</dbReference>
<dbReference type="InterPro" id="IPR002156">
    <property type="entry name" value="RNaseH_domain"/>
</dbReference>
<dbReference type="CDD" id="cd06222">
    <property type="entry name" value="RNase_H_like"/>
    <property type="match status" value="1"/>
</dbReference>
<dbReference type="InterPro" id="IPR000477">
    <property type="entry name" value="RT_dom"/>
</dbReference>
<evidence type="ECO:0000256" key="1">
    <source>
        <dbReference type="SAM" id="MobiDB-lite"/>
    </source>
</evidence>
<dbReference type="SUPFAM" id="SSF117070">
    <property type="entry name" value="LEA14-like"/>
    <property type="match status" value="1"/>
</dbReference>
<comment type="caution">
    <text evidence="5">The sequence shown here is derived from an EMBL/GenBank/DDBJ whole genome shotgun (WGS) entry which is preliminary data.</text>
</comment>
<dbReference type="Gene3D" id="3.30.420.10">
    <property type="entry name" value="Ribonuclease H-like superfamily/Ribonuclease H"/>
    <property type="match status" value="1"/>
</dbReference>
<dbReference type="PANTHER" id="PTHR46890:SF48">
    <property type="entry name" value="RNA-DIRECTED DNA POLYMERASE"/>
    <property type="match status" value="1"/>
</dbReference>
<evidence type="ECO:0000259" key="4">
    <source>
        <dbReference type="Pfam" id="PF13456"/>
    </source>
</evidence>
<dbReference type="InterPro" id="IPR044730">
    <property type="entry name" value="RNase_H-like_dom_plant"/>
</dbReference>
<dbReference type="Proteomes" id="UP000436088">
    <property type="component" value="Unassembled WGS sequence"/>
</dbReference>
<dbReference type="Pfam" id="PF03168">
    <property type="entry name" value="LEA_2"/>
    <property type="match status" value="1"/>
</dbReference>
<dbReference type="GO" id="GO:0003676">
    <property type="term" value="F:nucleic acid binding"/>
    <property type="evidence" value="ECO:0007669"/>
    <property type="project" value="InterPro"/>
</dbReference>
<evidence type="ECO:0000259" key="2">
    <source>
        <dbReference type="Pfam" id="PF00078"/>
    </source>
</evidence>